<dbReference type="CDD" id="cd00093">
    <property type="entry name" value="HTH_XRE"/>
    <property type="match status" value="1"/>
</dbReference>
<dbReference type="PROSITE" id="PS50943">
    <property type="entry name" value="HTH_CROC1"/>
    <property type="match status" value="1"/>
</dbReference>
<dbReference type="InterPro" id="IPR010982">
    <property type="entry name" value="Lambda_DNA-bd_dom_sf"/>
</dbReference>
<dbReference type="EMBL" id="AE003849">
    <property type="protein sequence ID" value="AAF83900.1"/>
    <property type="molecule type" value="Genomic_DNA"/>
</dbReference>
<dbReference type="Proteomes" id="UP000000812">
    <property type="component" value="Chromosome"/>
</dbReference>
<dbReference type="InterPro" id="IPR001387">
    <property type="entry name" value="Cro/C1-type_HTH"/>
</dbReference>
<dbReference type="Gene3D" id="1.10.260.40">
    <property type="entry name" value="lambda repressor-like DNA-binding domains"/>
    <property type="match status" value="1"/>
</dbReference>
<evidence type="ECO:0000313" key="3">
    <source>
        <dbReference type="Proteomes" id="UP000000812"/>
    </source>
</evidence>
<gene>
    <name evidence="2" type="ordered locus">XF_1090</name>
</gene>
<dbReference type="Pfam" id="PF13560">
    <property type="entry name" value="HTH_31"/>
    <property type="match status" value="1"/>
</dbReference>
<dbReference type="STRING" id="160492.XF_1090"/>
<evidence type="ECO:0000313" key="2">
    <source>
        <dbReference type="EMBL" id="AAF83900.1"/>
    </source>
</evidence>
<accession>Q9PED8</accession>
<dbReference type="PIR" id="E82724">
    <property type="entry name" value="E82724"/>
</dbReference>
<evidence type="ECO:0000259" key="1">
    <source>
        <dbReference type="PROSITE" id="PS50943"/>
    </source>
</evidence>
<feature type="domain" description="HTH cro/C1-type" evidence="1">
    <location>
        <begin position="30"/>
        <end position="93"/>
    </location>
</feature>
<dbReference type="AlphaFoldDB" id="Q9PED8"/>
<dbReference type="SMART" id="SM00530">
    <property type="entry name" value="HTH_XRE"/>
    <property type="match status" value="1"/>
</dbReference>
<dbReference type="HOGENOM" id="CLU_1948022_0_0_6"/>
<dbReference type="SUPFAM" id="SSF47413">
    <property type="entry name" value="lambda repressor-like DNA-binding domains"/>
    <property type="match status" value="1"/>
</dbReference>
<protein>
    <recommendedName>
        <fullName evidence="1">HTH cro/C1-type domain-containing protein</fullName>
    </recommendedName>
</protein>
<organism evidence="2 3">
    <name type="scientific">Xylella fastidiosa (strain 9a5c)</name>
    <dbReference type="NCBI Taxonomy" id="160492"/>
    <lineage>
        <taxon>Bacteria</taxon>
        <taxon>Pseudomonadati</taxon>
        <taxon>Pseudomonadota</taxon>
        <taxon>Gammaproteobacteria</taxon>
        <taxon>Lysobacterales</taxon>
        <taxon>Lysobacteraceae</taxon>
        <taxon>Xylella</taxon>
    </lineage>
</organism>
<reference evidence="2 3" key="1">
    <citation type="journal article" date="2000" name="Nature">
        <title>The genome sequence of the plant pathogen Xylella fastidiosa.</title>
        <authorList>
            <person name="Simpson A.J."/>
            <person name="Reinach F.C."/>
            <person name="Arruda P."/>
            <person name="Abreu F.A."/>
            <person name="Acencio M."/>
            <person name="Alvarenga R."/>
            <person name="Alves L.M."/>
            <person name="Araya J.E."/>
            <person name="Baia G.S."/>
            <person name="Baptista C.S."/>
            <person name="Barros M.H."/>
            <person name="Bonaccorsi E.D."/>
            <person name="Bordin S."/>
            <person name="Bove J.M."/>
            <person name="Briones M.R."/>
            <person name="Bueno M.R."/>
            <person name="Camargo A.A."/>
            <person name="Camargo L.E."/>
            <person name="Carraro D.M."/>
            <person name="Carrer H."/>
            <person name="Colauto N.B."/>
            <person name="Colombo C."/>
            <person name="Costa F.F."/>
            <person name="Costa M.C."/>
            <person name="Costa-Neto C.M."/>
            <person name="Coutinho L.L."/>
            <person name="Cristofani M."/>
            <person name="Dias-Neto E."/>
            <person name="Docena C."/>
            <person name="El-Dorry H."/>
            <person name="Facincani A.P."/>
            <person name="Ferreira A.J."/>
            <person name="Ferreira V.C."/>
            <person name="Ferro J.A."/>
            <person name="Fraga J.S."/>
            <person name="Franca S.C."/>
            <person name="Franco M.C."/>
            <person name="Frohme M."/>
            <person name="Furlan L.R."/>
            <person name="Garnier M."/>
            <person name="Goldman G.H."/>
            <person name="Goldman M.H."/>
            <person name="Gomes S.L."/>
            <person name="Gruber A."/>
            <person name="Ho P.L."/>
            <person name="Hoheisel J.D."/>
            <person name="Junqueira M.L."/>
            <person name="Kemper E.L."/>
            <person name="Kitajima J.P."/>
            <person name="Krieger J.E."/>
            <person name="Kuramae E.E."/>
            <person name="Laigret F."/>
            <person name="Lambais M.R."/>
            <person name="Leite L.C."/>
            <person name="Lemos E.G."/>
            <person name="Lemos M.V."/>
            <person name="Lopes S.A."/>
            <person name="Lopes C.R."/>
            <person name="Machado J.A."/>
            <person name="Machado M.A."/>
            <person name="Madeira A.M."/>
            <person name="Madeira H.M."/>
            <person name="Marino C.L."/>
            <person name="Marques M.V."/>
            <person name="Martins E.A."/>
            <person name="Martins E.M."/>
            <person name="Matsukuma A.Y."/>
            <person name="Menck C.F."/>
            <person name="Miracca E.C."/>
            <person name="Miyaki C.Y."/>
            <person name="Monteriro-Vitorello C.B."/>
            <person name="Moon D.H."/>
            <person name="Nagai M.A."/>
            <person name="Nascimento A.L."/>
            <person name="Netto L.E."/>
            <person name="Nhani A.Jr."/>
            <person name="Nobrega F.G."/>
            <person name="Nunes L.R."/>
            <person name="Oliveira M.A."/>
            <person name="de Oliveira M.C."/>
            <person name="de Oliveira R.C."/>
            <person name="Palmieri D.A."/>
            <person name="Paris A."/>
            <person name="Peixoto B.R."/>
            <person name="Pereira G.A."/>
            <person name="Pereira H.A.Jr."/>
            <person name="Pesquero J.B."/>
            <person name="Quaggio R.B."/>
            <person name="Roberto P.G."/>
            <person name="Rodrigues V."/>
            <person name="de M Rosa A.J."/>
            <person name="de Rosa V.E.Jr."/>
            <person name="de Sa R.G."/>
            <person name="Santelli R.V."/>
            <person name="Sawasaki H.E."/>
            <person name="da Silva A.C."/>
            <person name="da Silva A.M."/>
            <person name="da Silva F.R."/>
            <person name="da Silva W.A.Jr."/>
            <person name="da Silveira J.F."/>
            <person name="Silvestri M.L."/>
            <person name="Siqueira W.J."/>
            <person name="de Souza A.A."/>
            <person name="de Souza A.P."/>
            <person name="Terenzi M.F."/>
            <person name="Truffi D."/>
            <person name="Tsai S.M."/>
            <person name="Tsuhako M.H."/>
            <person name="Vallada H."/>
            <person name="Van Sluys M.A."/>
            <person name="Verjovski-Almeida S."/>
            <person name="Vettore A.L."/>
            <person name="Zago M.A."/>
            <person name="Zatz M."/>
            <person name="Meidanis J."/>
            <person name="Setubal J.C."/>
        </authorList>
    </citation>
    <scope>NUCLEOTIDE SEQUENCE [LARGE SCALE GENOMIC DNA]</scope>
    <source>
        <strain evidence="2 3">9a5c</strain>
    </source>
</reference>
<dbReference type="KEGG" id="xfa:XF_1090"/>
<dbReference type="GO" id="GO:0003677">
    <property type="term" value="F:DNA binding"/>
    <property type="evidence" value="ECO:0007669"/>
    <property type="project" value="InterPro"/>
</dbReference>
<name>Q9PED8_XYLFA</name>
<sequence length="136" mass="15582">MYTLCRCSHTLHAMPTKNRDSYAIEVGERLAAARREAIPRISQKDAAEYLSKRLNKQVSHTTISDYESGSRLPTPPIVDALCQFYGTIPAAYVLGLMSRRAAYLAQKYELSSEERKREIDRWTLRMLNRPISKTTD</sequence>
<proteinExistence type="predicted"/>